<evidence type="ECO:0000313" key="5">
    <source>
        <dbReference type="Proteomes" id="UP000809587"/>
    </source>
</evidence>
<protein>
    <submittedName>
        <fullName evidence="4">SDR family NAD(P)-dependent oxidoreductase</fullName>
    </submittedName>
</protein>
<comment type="similarity">
    <text evidence="1">Belongs to the short-chain dehydrogenases/reductases (SDR) family.</text>
</comment>
<organism evidence="4 5">
    <name type="scientific">Micromonospora humidisoli</name>
    <dbReference type="NCBI Taxonomy" id="2807622"/>
    <lineage>
        <taxon>Bacteria</taxon>
        <taxon>Bacillati</taxon>
        <taxon>Actinomycetota</taxon>
        <taxon>Actinomycetes</taxon>
        <taxon>Micromonosporales</taxon>
        <taxon>Micromonosporaceae</taxon>
        <taxon>Micromonospora</taxon>
    </lineage>
</organism>
<dbReference type="PANTHER" id="PTHR43963">
    <property type="entry name" value="CARBONYL REDUCTASE 1-RELATED"/>
    <property type="match status" value="1"/>
</dbReference>
<dbReference type="InterPro" id="IPR036291">
    <property type="entry name" value="NAD(P)-bd_dom_sf"/>
</dbReference>
<sequence>MAVALVTGGNQGLGLALVRALCRELGPEAQVYLTARDPARGEQAVELLRAEGLAPRLHPLDVTVEASVAAAADMIRERHGGLDVLISNAAARISRELPPAEQVAEFVDTNNHGTYRMLHHFLPLLNEHARLLVVASSFGSRRHLPRPLWSAFDTDRMSLEDVENVMDEYVRLVQKGEAEARGWPSWINIPSKVGQVASARVAARMMERDRPGHDVYVGAVCPGLVDTDASRPWFDDMSSAQSPDEAARDVLWLATRPAGSTPPAGELVQHRRVLSFG</sequence>
<gene>
    <name evidence="4" type="ORF">JQN84_02160</name>
</gene>
<dbReference type="Proteomes" id="UP000809587">
    <property type="component" value="Unassembled WGS sequence"/>
</dbReference>
<dbReference type="InterPro" id="IPR002347">
    <property type="entry name" value="SDR_fam"/>
</dbReference>
<dbReference type="SUPFAM" id="SSF51735">
    <property type="entry name" value="NAD(P)-binding Rossmann-fold domains"/>
    <property type="match status" value="1"/>
</dbReference>
<proteinExistence type="inferred from homology"/>
<keyword evidence="5" id="KW-1185">Reference proteome</keyword>
<dbReference type="PANTHER" id="PTHR43963:SF6">
    <property type="entry name" value="CHAIN DEHYDROGENASE FAMILY PROTEIN, PUTATIVE (AFU_ORTHOLOGUE AFUA_3G15350)-RELATED"/>
    <property type="match status" value="1"/>
</dbReference>
<evidence type="ECO:0000256" key="3">
    <source>
        <dbReference type="ARBA" id="ARBA00023002"/>
    </source>
</evidence>
<accession>A0ABS2J451</accession>
<evidence type="ECO:0000313" key="4">
    <source>
        <dbReference type="EMBL" id="MBM7081351.1"/>
    </source>
</evidence>
<reference evidence="4 5" key="1">
    <citation type="submission" date="2021-02" db="EMBL/GenBank/DDBJ databases">
        <authorList>
            <person name="Lee D.-H."/>
        </authorList>
    </citation>
    <scope>NUCLEOTIDE SEQUENCE [LARGE SCALE GENOMIC DNA]</scope>
    <source>
        <strain evidence="4 5">MMS20-R2-29</strain>
    </source>
</reference>
<keyword evidence="2" id="KW-0521">NADP</keyword>
<dbReference type="RefSeq" id="WP_204956704.1">
    <property type="nucleotide sequence ID" value="NZ_JAFEUO010000001.1"/>
</dbReference>
<evidence type="ECO:0000256" key="1">
    <source>
        <dbReference type="ARBA" id="ARBA00006484"/>
    </source>
</evidence>
<evidence type="ECO:0000256" key="2">
    <source>
        <dbReference type="ARBA" id="ARBA00022857"/>
    </source>
</evidence>
<dbReference type="PRINTS" id="PR00081">
    <property type="entry name" value="GDHRDH"/>
</dbReference>
<dbReference type="Pfam" id="PF00106">
    <property type="entry name" value="adh_short"/>
    <property type="match status" value="1"/>
</dbReference>
<dbReference type="EMBL" id="JAFEUO010000001">
    <property type="protein sequence ID" value="MBM7081351.1"/>
    <property type="molecule type" value="Genomic_DNA"/>
</dbReference>
<keyword evidence="3" id="KW-0560">Oxidoreductase</keyword>
<comment type="caution">
    <text evidence="4">The sequence shown here is derived from an EMBL/GenBank/DDBJ whole genome shotgun (WGS) entry which is preliminary data.</text>
</comment>
<name>A0ABS2J451_9ACTN</name>
<dbReference type="Gene3D" id="3.40.50.720">
    <property type="entry name" value="NAD(P)-binding Rossmann-like Domain"/>
    <property type="match status" value="1"/>
</dbReference>